<sequence length="331" mass="38581">MSNNSSNTSMEENFTSSSPSSGLSSSVSYITYMIFDILSILCSLFVLYYLLSDRALRRALNNHIIIVLLFLGITYELTTISWDLYYLRNGIPWIESPIFYLFSFFLDYGLYVTQIILFAWATIERHILIFHNQWITTKKQRFYVHYLPIIIILIYCLIYFSLITFAPFCEDSFEPYITGGVFIPCVFMGTILGTLDLPIHQVIPTIIIVIFSVGLIVRVLWQKRKRNQLLQWRKHRKMTIQLLSISILYLTFNSPWTILIFASQYGLSDDVVAIPMVYAVYFRSYVLFLFPFVCCGSLSELRGKVKKVFDRRRRNQIGAIESLKIAPTTHK</sequence>
<dbReference type="AlphaFoldDB" id="A0A814NS50"/>
<evidence type="ECO:0000256" key="5">
    <source>
        <dbReference type="SAM" id="MobiDB-lite"/>
    </source>
</evidence>
<dbReference type="Proteomes" id="UP000663845">
    <property type="component" value="Unassembled WGS sequence"/>
</dbReference>
<dbReference type="InterPro" id="IPR017452">
    <property type="entry name" value="GPCR_Rhodpsn_7TM"/>
</dbReference>
<evidence type="ECO:0000256" key="6">
    <source>
        <dbReference type="SAM" id="Phobius"/>
    </source>
</evidence>
<dbReference type="PROSITE" id="PS50262">
    <property type="entry name" value="G_PROTEIN_RECEP_F1_2"/>
    <property type="match status" value="1"/>
</dbReference>
<feature type="transmembrane region" description="Helical" evidence="6">
    <location>
        <begin position="202"/>
        <end position="221"/>
    </location>
</feature>
<dbReference type="Gene3D" id="1.20.1070.10">
    <property type="entry name" value="Rhodopsin 7-helix transmembrane proteins"/>
    <property type="match status" value="1"/>
</dbReference>
<evidence type="ECO:0000313" key="10">
    <source>
        <dbReference type="Proteomes" id="UP000663845"/>
    </source>
</evidence>
<evidence type="ECO:0000313" key="9">
    <source>
        <dbReference type="EMBL" id="CAF4072057.1"/>
    </source>
</evidence>
<dbReference type="EMBL" id="CAJOAZ010004714">
    <property type="protein sequence ID" value="CAF4072057.1"/>
    <property type="molecule type" value="Genomic_DNA"/>
</dbReference>
<feature type="transmembrane region" description="Helical" evidence="6">
    <location>
        <begin position="142"/>
        <end position="166"/>
    </location>
</feature>
<evidence type="ECO:0000256" key="1">
    <source>
        <dbReference type="ARBA" id="ARBA00004370"/>
    </source>
</evidence>
<feature type="transmembrane region" description="Helical" evidence="6">
    <location>
        <begin position="242"/>
        <end position="262"/>
    </location>
</feature>
<evidence type="ECO:0000256" key="4">
    <source>
        <dbReference type="ARBA" id="ARBA00023136"/>
    </source>
</evidence>
<keyword evidence="4 6" id="KW-0472">Membrane</keyword>
<keyword evidence="3 6" id="KW-1133">Transmembrane helix</keyword>
<comment type="subcellular location">
    <subcellularLocation>
        <location evidence="1">Membrane</location>
    </subcellularLocation>
</comment>
<dbReference type="Proteomes" id="UP000663844">
    <property type="component" value="Unassembled WGS sequence"/>
</dbReference>
<evidence type="ECO:0000256" key="3">
    <source>
        <dbReference type="ARBA" id="ARBA00022989"/>
    </source>
</evidence>
<evidence type="ECO:0000313" key="8">
    <source>
        <dbReference type="EMBL" id="CAF1095751.1"/>
    </source>
</evidence>
<feature type="domain" description="G-protein coupled receptors family 1 profile" evidence="7">
    <location>
        <begin position="42"/>
        <end position="294"/>
    </location>
</feature>
<gene>
    <name evidence="8" type="ORF">JYZ213_LOCUS21097</name>
    <name evidence="9" type="ORF">OXD698_LOCUS33774</name>
</gene>
<evidence type="ECO:0000259" key="7">
    <source>
        <dbReference type="PROSITE" id="PS50262"/>
    </source>
</evidence>
<protein>
    <recommendedName>
        <fullName evidence="7">G-protein coupled receptors family 1 profile domain-containing protein</fullName>
    </recommendedName>
</protein>
<feature type="transmembrane region" description="Helical" evidence="6">
    <location>
        <begin position="282"/>
        <end position="303"/>
    </location>
</feature>
<name>A0A814NS50_9BILA</name>
<keyword evidence="2 6" id="KW-0812">Transmembrane</keyword>
<evidence type="ECO:0000256" key="2">
    <source>
        <dbReference type="ARBA" id="ARBA00022692"/>
    </source>
</evidence>
<feature type="transmembrane region" description="Helical" evidence="6">
    <location>
        <begin position="29"/>
        <end position="51"/>
    </location>
</feature>
<comment type="caution">
    <text evidence="8">The sequence shown here is derived from an EMBL/GenBank/DDBJ whole genome shotgun (WGS) entry which is preliminary data.</text>
</comment>
<reference evidence="8" key="1">
    <citation type="submission" date="2021-02" db="EMBL/GenBank/DDBJ databases">
        <authorList>
            <person name="Nowell W R."/>
        </authorList>
    </citation>
    <scope>NUCLEOTIDE SEQUENCE</scope>
</reference>
<proteinExistence type="predicted"/>
<feature type="region of interest" description="Disordered" evidence="5">
    <location>
        <begin position="1"/>
        <end position="23"/>
    </location>
</feature>
<dbReference type="SUPFAM" id="SSF81321">
    <property type="entry name" value="Family A G protein-coupled receptor-like"/>
    <property type="match status" value="1"/>
</dbReference>
<accession>A0A814NS50</accession>
<dbReference type="EMBL" id="CAJNOG010000228">
    <property type="protein sequence ID" value="CAF1095751.1"/>
    <property type="molecule type" value="Genomic_DNA"/>
</dbReference>
<feature type="transmembrane region" description="Helical" evidence="6">
    <location>
        <begin position="98"/>
        <end position="121"/>
    </location>
</feature>
<feature type="transmembrane region" description="Helical" evidence="6">
    <location>
        <begin position="63"/>
        <end position="86"/>
    </location>
</feature>
<dbReference type="GO" id="GO:0016020">
    <property type="term" value="C:membrane"/>
    <property type="evidence" value="ECO:0007669"/>
    <property type="project" value="UniProtKB-SubCell"/>
</dbReference>
<organism evidence="8 10">
    <name type="scientific">Adineta steineri</name>
    <dbReference type="NCBI Taxonomy" id="433720"/>
    <lineage>
        <taxon>Eukaryota</taxon>
        <taxon>Metazoa</taxon>
        <taxon>Spiralia</taxon>
        <taxon>Gnathifera</taxon>
        <taxon>Rotifera</taxon>
        <taxon>Eurotatoria</taxon>
        <taxon>Bdelloidea</taxon>
        <taxon>Adinetida</taxon>
        <taxon>Adinetidae</taxon>
        <taxon>Adineta</taxon>
    </lineage>
</organism>